<dbReference type="GO" id="GO:0016491">
    <property type="term" value="F:oxidoreductase activity"/>
    <property type="evidence" value="ECO:0007669"/>
    <property type="project" value="UniProtKB-KW"/>
</dbReference>
<evidence type="ECO:0000259" key="10">
    <source>
        <dbReference type="PROSITE" id="PS51384"/>
    </source>
</evidence>
<dbReference type="Pfam" id="PF00111">
    <property type="entry name" value="Fer2"/>
    <property type="match status" value="1"/>
</dbReference>
<evidence type="ECO:0000256" key="2">
    <source>
        <dbReference type="ARBA" id="ARBA00022630"/>
    </source>
</evidence>
<keyword evidence="5" id="KW-0274">FAD</keyword>
<dbReference type="GO" id="GO:0051537">
    <property type="term" value="F:2 iron, 2 sulfur cluster binding"/>
    <property type="evidence" value="ECO:0007669"/>
    <property type="project" value="UniProtKB-KW"/>
</dbReference>
<dbReference type="PRINTS" id="PR00371">
    <property type="entry name" value="FPNCR"/>
</dbReference>
<dbReference type="InterPro" id="IPR001041">
    <property type="entry name" value="2Fe-2S_ferredoxin-type"/>
</dbReference>
<proteinExistence type="predicted"/>
<dbReference type="Proteomes" id="UP000179797">
    <property type="component" value="Unassembled WGS sequence"/>
</dbReference>
<keyword evidence="7" id="KW-0408">Iron</keyword>
<feature type="domain" description="FAD-binding FR-type" evidence="10">
    <location>
        <begin position="1"/>
        <end position="104"/>
    </location>
</feature>
<comment type="cofactor">
    <cofactor evidence="1">
        <name>FAD</name>
        <dbReference type="ChEBI" id="CHEBI:57692"/>
    </cofactor>
</comment>
<dbReference type="Pfam" id="PF00175">
    <property type="entry name" value="NAD_binding_1"/>
    <property type="match status" value="1"/>
</dbReference>
<dbReference type="InterPro" id="IPR006058">
    <property type="entry name" value="2Fe2S_fd_BS"/>
</dbReference>
<dbReference type="SUPFAM" id="SSF54292">
    <property type="entry name" value="2Fe-2S ferredoxin-like"/>
    <property type="match status" value="1"/>
</dbReference>
<dbReference type="PRINTS" id="PR00410">
    <property type="entry name" value="PHEHYDRXLASE"/>
</dbReference>
<dbReference type="STRING" id="915059.NH26_12410"/>
<evidence type="ECO:0008006" key="13">
    <source>
        <dbReference type="Google" id="ProtNLM"/>
    </source>
</evidence>
<comment type="caution">
    <text evidence="11">The sequence shown here is derived from an EMBL/GenBank/DDBJ whole genome shotgun (WGS) entry which is preliminary data.</text>
</comment>
<dbReference type="PANTHER" id="PTHR47354">
    <property type="entry name" value="NADH OXIDOREDUCTASE HCR"/>
    <property type="match status" value="1"/>
</dbReference>
<dbReference type="InterPro" id="IPR036010">
    <property type="entry name" value="2Fe-2S_ferredoxin-like_sf"/>
</dbReference>
<reference evidence="11 12" key="1">
    <citation type="journal article" date="2012" name="Int. J. Syst. Evol. Microbiol.">
        <title>Flammeovirga pacifica sp. nov., isolated from deep-sea sediment.</title>
        <authorList>
            <person name="Xu H."/>
            <person name="Fu Y."/>
            <person name="Yang N."/>
            <person name="Ding Z."/>
            <person name="Lai Q."/>
            <person name="Zeng R."/>
        </authorList>
    </citation>
    <scope>NUCLEOTIDE SEQUENCE [LARGE SCALE GENOMIC DNA]</scope>
    <source>
        <strain evidence="12">DSM 24597 / LMG 26175 / WPAGA1</strain>
    </source>
</reference>
<dbReference type="Pfam" id="PF00970">
    <property type="entry name" value="FAD_binding_6"/>
    <property type="match status" value="1"/>
</dbReference>
<dbReference type="PROSITE" id="PS51085">
    <property type="entry name" value="2FE2S_FER_2"/>
    <property type="match status" value="1"/>
</dbReference>
<dbReference type="PANTHER" id="PTHR47354:SF8">
    <property type="entry name" value="1,2-PHENYLACETYL-COA EPOXIDASE, SUBUNIT E"/>
    <property type="match status" value="1"/>
</dbReference>
<dbReference type="SUPFAM" id="SSF63380">
    <property type="entry name" value="Riboflavin synthase domain-like"/>
    <property type="match status" value="1"/>
</dbReference>
<feature type="domain" description="2Fe-2S ferredoxin-type" evidence="9">
    <location>
        <begin position="256"/>
        <end position="344"/>
    </location>
</feature>
<dbReference type="Gene3D" id="2.40.30.10">
    <property type="entry name" value="Translation factors"/>
    <property type="match status" value="1"/>
</dbReference>
<dbReference type="CDD" id="cd06214">
    <property type="entry name" value="PA_degradation_oxidoreductase_like"/>
    <property type="match status" value="1"/>
</dbReference>
<dbReference type="GO" id="GO:0046872">
    <property type="term" value="F:metal ion binding"/>
    <property type="evidence" value="ECO:0007669"/>
    <property type="project" value="UniProtKB-KW"/>
</dbReference>
<dbReference type="InterPro" id="IPR050415">
    <property type="entry name" value="MRET"/>
</dbReference>
<keyword evidence="12" id="KW-1185">Reference proteome</keyword>
<evidence type="ECO:0000313" key="11">
    <source>
        <dbReference type="EMBL" id="OHX67087.1"/>
    </source>
</evidence>
<organism evidence="11 12">
    <name type="scientific">Flammeovirga pacifica</name>
    <dbReference type="NCBI Taxonomy" id="915059"/>
    <lineage>
        <taxon>Bacteria</taxon>
        <taxon>Pseudomonadati</taxon>
        <taxon>Bacteroidota</taxon>
        <taxon>Cytophagia</taxon>
        <taxon>Cytophagales</taxon>
        <taxon>Flammeovirgaceae</taxon>
        <taxon>Flammeovirga</taxon>
    </lineage>
</organism>
<dbReference type="InterPro" id="IPR039261">
    <property type="entry name" value="FNR_nucleotide-bd"/>
</dbReference>
<dbReference type="InterPro" id="IPR001433">
    <property type="entry name" value="OxRdtase_FAD/NAD-bd"/>
</dbReference>
<evidence type="ECO:0000256" key="3">
    <source>
        <dbReference type="ARBA" id="ARBA00022714"/>
    </source>
</evidence>
<evidence type="ECO:0000256" key="8">
    <source>
        <dbReference type="ARBA" id="ARBA00023014"/>
    </source>
</evidence>
<evidence type="ECO:0000256" key="6">
    <source>
        <dbReference type="ARBA" id="ARBA00023002"/>
    </source>
</evidence>
<evidence type="ECO:0000256" key="4">
    <source>
        <dbReference type="ARBA" id="ARBA00022723"/>
    </source>
</evidence>
<dbReference type="InterPro" id="IPR017938">
    <property type="entry name" value="Riboflavin_synthase-like_b-brl"/>
</dbReference>
<keyword evidence="8" id="KW-0411">Iron-sulfur</keyword>
<dbReference type="InterPro" id="IPR001709">
    <property type="entry name" value="Flavoprot_Pyr_Nucl_cyt_Rdtase"/>
</dbReference>
<dbReference type="AlphaFoldDB" id="A0A1S1Z1H8"/>
<evidence type="ECO:0000256" key="1">
    <source>
        <dbReference type="ARBA" id="ARBA00001974"/>
    </source>
</evidence>
<gene>
    <name evidence="11" type="ORF">NH26_12410</name>
</gene>
<dbReference type="PROSITE" id="PS00197">
    <property type="entry name" value="2FE2S_FER_1"/>
    <property type="match status" value="1"/>
</dbReference>
<dbReference type="Gene3D" id="3.40.50.80">
    <property type="entry name" value="Nucleotide-binding domain of ferredoxin-NADP reductase (FNR) module"/>
    <property type="match status" value="1"/>
</dbReference>
<keyword evidence="4" id="KW-0479">Metal-binding</keyword>
<accession>A0A1S1Z1H8</accession>
<evidence type="ECO:0000313" key="12">
    <source>
        <dbReference type="Proteomes" id="UP000179797"/>
    </source>
</evidence>
<sequence>MNKYTLKVKDVVQETSDTMTIKLKQPLFKKIQYLPGQFISVHNEIDGKKTIRSYSTSSTPHLDATLDITVKRVEGGLVSNYINDNVKAGDSLEISDAMGTFVLDADNTKTRNIFLWAAGSGISPLFSMLKSLLFFEKNSNVFLIYGNRNEQSIIFNEHLDELKSKFENRLEVIHVLSQPSPSWGGFKGRIDDVMAVNVLNRLSLDNSEHFLCGPEGMMTSVESALKRFKVSSSKINKESFTPSDNAESINQELADEMITLVVDGEEHQVKAEAGVNILDAGLDAGLDIPYSCQNGVCTACKGKCVSGKVEMGDSVALSESEKNEGYVLTCISHAASSDVKIDYS</sequence>
<dbReference type="OrthoDB" id="9789468at2"/>
<dbReference type="GO" id="GO:0050660">
    <property type="term" value="F:flavin adenine dinucleotide binding"/>
    <property type="evidence" value="ECO:0007669"/>
    <property type="project" value="TreeGrafter"/>
</dbReference>
<dbReference type="PROSITE" id="PS51384">
    <property type="entry name" value="FAD_FR"/>
    <property type="match status" value="1"/>
</dbReference>
<keyword evidence="6" id="KW-0560">Oxidoreductase</keyword>
<dbReference type="InterPro" id="IPR012675">
    <property type="entry name" value="Beta-grasp_dom_sf"/>
</dbReference>
<keyword evidence="2" id="KW-0285">Flavoprotein</keyword>
<name>A0A1S1Z1H8_FLAPC</name>
<evidence type="ECO:0000259" key="9">
    <source>
        <dbReference type="PROSITE" id="PS51085"/>
    </source>
</evidence>
<dbReference type="CDD" id="cd00207">
    <property type="entry name" value="fer2"/>
    <property type="match status" value="1"/>
</dbReference>
<dbReference type="InterPro" id="IPR008333">
    <property type="entry name" value="Cbr1-like_FAD-bd_dom"/>
</dbReference>
<evidence type="ECO:0000256" key="5">
    <source>
        <dbReference type="ARBA" id="ARBA00022827"/>
    </source>
</evidence>
<evidence type="ECO:0000256" key="7">
    <source>
        <dbReference type="ARBA" id="ARBA00023004"/>
    </source>
</evidence>
<dbReference type="EMBL" id="JRYR02000001">
    <property type="protein sequence ID" value="OHX67087.1"/>
    <property type="molecule type" value="Genomic_DNA"/>
</dbReference>
<dbReference type="SUPFAM" id="SSF52343">
    <property type="entry name" value="Ferredoxin reductase-like, C-terminal NADP-linked domain"/>
    <property type="match status" value="1"/>
</dbReference>
<protein>
    <recommendedName>
        <fullName evidence="13">Oxidoreductase</fullName>
    </recommendedName>
</protein>
<dbReference type="RefSeq" id="WP_044227796.1">
    <property type="nucleotide sequence ID" value="NZ_JRYR02000001.1"/>
</dbReference>
<dbReference type="InterPro" id="IPR017927">
    <property type="entry name" value="FAD-bd_FR_type"/>
</dbReference>
<dbReference type="Gene3D" id="3.10.20.30">
    <property type="match status" value="1"/>
</dbReference>
<keyword evidence="3" id="KW-0001">2Fe-2S</keyword>